<evidence type="ECO:0000313" key="1">
    <source>
        <dbReference type="EMBL" id="CDL73549.1"/>
    </source>
</evidence>
<comment type="caution">
    <text evidence="1">The sequence shown here is derived from an EMBL/GenBank/DDBJ whole genome shotgun (WGS) entry which is preliminary data.</text>
</comment>
<dbReference type="AlphaFoldDB" id="A0A060QRJ8"/>
<reference evidence="1" key="1">
    <citation type="submission" date="2013-05" db="EMBL/GenBank/DDBJ databases">
        <title>Draft genome sequences of six wheat associated Fusarium spp. isolates.</title>
        <authorList>
            <person name="Moolhuijzen P.M."/>
            <person name="Manners J.M."/>
            <person name="Wilcox S."/>
            <person name="Bellgard M.I."/>
            <person name="Gardiner D.M."/>
        </authorList>
    </citation>
    <scope>NUCLEOTIDE SEQUENCE</scope>
    <source>
        <strain evidence="1">CS7071</strain>
    </source>
</reference>
<name>A0A060QRJ8_FUSCU</name>
<gene>
    <name evidence="1" type="ORF">BN852_0127410</name>
</gene>
<protein>
    <submittedName>
        <fullName evidence="1">Unclassified</fullName>
    </submittedName>
</protein>
<organism evidence="1">
    <name type="scientific">Fusarium culmorum CS7071</name>
    <dbReference type="NCBI Taxonomy" id="1318462"/>
    <lineage>
        <taxon>Eukaryota</taxon>
        <taxon>Fungi</taxon>
        <taxon>Dikarya</taxon>
        <taxon>Ascomycota</taxon>
        <taxon>Pezizomycotina</taxon>
        <taxon>Sordariomycetes</taxon>
        <taxon>Hypocreomycetidae</taxon>
        <taxon>Hypocreales</taxon>
        <taxon>Nectriaceae</taxon>
        <taxon>Fusarium</taxon>
    </lineage>
</organism>
<accession>A0A060QRJ8</accession>
<proteinExistence type="predicted"/>
<sequence>MCSLNWANCWKTFIKTISRKILNVIIYPVLSSETIRPTSDLGLMI</sequence>
<dbReference type="EMBL" id="CBMH010002272">
    <property type="protein sequence ID" value="CDL73549.1"/>
    <property type="molecule type" value="Genomic_DNA"/>
</dbReference>